<evidence type="ECO:0000313" key="9">
    <source>
        <dbReference type="EMBL" id="KPP63329.1"/>
    </source>
</evidence>
<evidence type="ECO:0000256" key="2">
    <source>
        <dbReference type="ARBA" id="ARBA00022679"/>
    </source>
</evidence>
<dbReference type="EMBL" id="JARO02007979">
    <property type="protein sequence ID" value="KPP63329.1"/>
    <property type="molecule type" value="Genomic_DNA"/>
</dbReference>
<keyword evidence="4 7" id="KW-0418">Kinase</keyword>
<feature type="region of interest" description="Disordered" evidence="8">
    <location>
        <begin position="99"/>
        <end position="141"/>
    </location>
</feature>
<dbReference type="InterPro" id="IPR005522">
    <property type="entry name" value="IPK"/>
</dbReference>
<keyword evidence="5" id="KW-0067">ATP-binding</keyword>
<comment type="similarity">
    <text evidence="1 7">Belongs to the inositol phosphokinase (IPK) family.</text>
</comment>
<evidence type="ECO:0000256" key="4">
    <source>
        <dbReference type="ARBA" id="ARBA00022777"/>
    </source>
</evidence>
<evidence type="ECO:0000256" key="8">
    <source>
        <dbReference type="SAM" id="MobiDB-lite"/>
    </source>
</evidence>
<feature type="compositionally biased region" description="Basic residues" evidence="8">
    <location>
        <begin position="1"/>
        <end position="10"/>
    </location>
</feature>
<proteinExistence type="inferred from homology"/>
<dbReference type="FunFam" id="3.30.470.160:FF:000001">
    <property type="entry name" value="Kinase"/>
    <property type="match status" value="1"/>
</dbReference>
<feature type="region of interest" description="Disordered" evidence="8">
    <location>
        <begin position="1"/>
        <end position="59"/>
    </location>
</feature>
<comment type="caution">
    <text evidence="9">The sequence shown here is derived from an EMBL/GenBank/DDBJ whole genome shotgun (WGS) entry which is preliminary data.</text>
</comment>
<evidence type="ECO:0000313" key="10">
    <source>
        <dbReference type="Proteomes" id="UP000034805"/>
    </source>
</evidence>
<feature type="region of interest" description="Disordered" evidence="8">
    <location>
        <begin position="194"/>
        <end position="232"/>
    </location>
</feature>
<dbReference type="STRING" id="113540.ENSSFOP00015027543"/>
<dbReference type="PANTHER" id="PTHR12400">
    <property type="entry name" value="INOSITOL POLYPHOSPHATE KINASE"/>
    <property type="match status" value="1"/>
</dbReference>
<reference evidence="9 10" key="1">
    <citation type="submission" date="2015-08" db="EMBL/GenBank/DDBJ databases">
        <title>The genome of the Asian arowana (Scleropages formosus).</title>
        <authorList>
            <person name="Tan M.H."/>
            <person name="Gan H.M."/>
            <person name="Croft L.J."/>
            <person name="Austin C.M."/>
        </authorList>
    </citation>
    <scope>NUCLEOTIDE SEQUENCE [LARGE SCALE GENOMIC DNA]</scope>
    <source>
        <strain evidence="9">Aro1</strain>
    </source>
</reference>
<comment type="catalytic activity">
    <reaction evidence="6">
        <text>1D-myo-inositol 1,4,5-trisphosphate + ATP = 1D-myo-inositol 1,3,4,5-tetrakisphosphate + ADP + H(+)</text>
        <dbReference type="Rhea" id="RHEA:11020"/>
        <dbReference type="ChEBI" id="CHEBI:15378"/>
        <dbReference type="ChEBI" id="CHEBI:30616"/>
        <dbReference type="ChEBI" id="CHEBI:57895"/>
        <dbReference type="ChEBI" id="CHEBI:203600"/>
        <dbReference type="ChEBI" id="CHEBI:456216"/>
        <dbReference type="EC" id="2.7.1.127"/>
    </reaction>
    <physiologicalReaction direction="left-to-right" evidence="6">
        <dbReference type="Rhea" id="RHEA:11021"/>
    </physiologicalReaction>
</comment>
<evidence type="ECO:0000256" key="7">
    <source>
        <dbReference type="RuleBase" id="RU363090"/>
    </source>
</evidence>
<dbReference type="GO" id="GO:0000828">
    <property type="term" value="F:inositol hexakisphosphate kinase activity"/>
    <property type="evidence" value="ECO:0007669"/>
    <property type="project" value="TreeGrafter"/>
</dbReference>
<dbReference type="SUPFAM" id="SSF56104">
    <property type="entry name" value="SAICAR synthase-like"/>
    <property type="match status" value="1"/>
</dbReference>
<dbReference type="GO" id="GO:0046854">
    <property type="term" value="P:phosphatidylinositol phosphate biosynthetic process"/>
    <property type="evidence" value="ECO:0007669"/>
    <property type="project" value="TreeGrafter"/>
</dbReference>
<dbReference type="GO" id="GO:0008440">
    <property type="term" value="F:inositol-1,4,5-trisphosphate 3-kinase activity"/>
    <property type="evidence" value="ECO:0007669"/>
    <property type="project" value="UniProtKB-EC"/>
</dbReference>
<dbReference type="PANTHER" id="PTHR12400:SF55">
    <property type="entry name" value="INOSITOL-TRISPHOSPHATE 3-KINASE A"/>
    <property type="match status" value="1"/>
</dbReference>
<dbReference type="GO" id="GO:0005524">
    <property type="term" value="F:ATP binding"/>
    <property type="evidence" value="ECO:0007669"/>
    <property type="project" value="UniProtKB-KW"/>
</dbReference>
<keyword evidence="3" id="KW-0547">Nucleotide-binding</keyword>
<dbReference type="AlphaFoldDB" id="A0A0N8JXC2"/>
<dbReference type="EC" id="2.7.-.-" evidence="7"/>
<accession>A0A0N8JXC2</accession>
<dbReference type="GO" id="GO:0032958">
    <property type="term" value="P:inositol phosphate biosynthetic process"/>
    <property type="evidence" value="ECO:0007669"/>
    <property type="project" value="InterPro"/>
</dbReference>
<evidence type="ECO:0000256" key="6">
    <source>
        <dbReference type="ARBA" id="ARBA00051963"/>
    </source>
</evidence>
<dbReference type="Proteomes" id="UP000034805">
    <property type="component" value="Unassembled WGS sequence"/>
</dbReference>
<evidence type="ECO:0000256" key="5">
    <source>
        <dbReference type="ARBA" id="ARBA00022840"/>
    </source>
</evidence>
<evidence type="ECO:0000256" key="1">
    <source>
        <dbReference type="ARBA" id="ARBA00007374"/>
    </source>
</evidence>
<evidence type="ECO:0000256" key="3">
    <source>
        <dbReference type="ARBA" id="ARBA00022741"/>
    </source>
</evidence>
<dbReference type="Gene3D" id="3.30.470.160">
    <property type="entry name" value="Inositol polyphosphate kinase"/>
    <property type="match status" value="1"/>
</dbReference>
<dbReference type="GO" id="GO:0005737">
    <property type="term" value="C:cytoplasm"/>
    <property type="evidence" value="ECO:0007669"/>
    <property type="project" value="TreeGrafter"/>
</dbReference>
<organism evidence="9 10">
    <name type="scientific">Scleropages formosus</name>
    <name type="common">Asian bonytongue</name>
    <name type="synonym">Osteoglossum formosum</name>
    <dbReference type="NCBI Taxonomy" id="113540"/>
    <lineage>
        <taxon>Eukaryota</taxon>
        <taxon>Metazoa</taxon>
        <taxon>Chordata</taxon>
        <taxon>Craniata</taxon>
        <taxon>Vertebrata</taxon>
        <taxon>Euteleostomi</taxon>
        <taxon>Actinopterygii</taxon>
        <taxon>Neopterygii</taxon>
        <taxon>Teleostei</taxon>
        <taxon>Osteoglossocephala</taxon>
        <taxon>Osteoglossomorpha</taxon>
        <taxon>Osteoglossiformes</taxon>
        <taxon>Osteoglossidae</taxon>
        <taxon>Scleropages</taxon>
    </lineage>
</organism>
<dbReference type="InterPro" id="IPR038286">
    <property type="entry name" value="IPK_sf"/>
</dbReference>
<protein>
    <recommendedName>
        <fullName evidence="7">Kinase</fullName>
        <ecNumber evidence="7">2.7.-.-</ecNumber>
    </recommendedName>
</protein>
<dbReference type="GO" id="GO:0005634">
    <property type="term" value="C:nucleus"/>
    <property type="evidence" value="ECO:0007669"/>
    <property type="project" value="TreeGrafter"/>
</dbReference>
<gene>
    <name evidence="9" type="ORF">Z043_118425</name>
</gene>
<sequence>MSGRGKRQRKGVINEGGSARTVNDMLHTVGTQRAVPPSHEDTSGLECRAGAEPPEDRLGDTEATAACRAGLRCVNGEDAECRADGGVRVGSLHSVFEPLSADSQQRARRAVPGKQMPKDRRRASREVAHGETAPPRERRSARWATDMMMCNVVDPAPEKAKAQEGALSCHQGCVPQVTITPEGGGGSQEIPEEEWAKVQTPLSRKLSSSSVSSTGSSATHEESEDDVLSDTENRSKGIVTLEAAEDPVTHKPWSKIKNIVHWPFVVSQRKRLSWIQLAGHKGSFKAGEEGTILKKFSENEKVCFECLRGDLLEPFVPRFHGVTERDGETFLQLTDLLTDFDGPSVMDCKMGVRTYLEEELVRARERPKLRKDMYDKMLEVDSEAPTAEEHQQQAITKPRYMQWRETLSSTHTLGFRIEGVKKPDGTCSTDFKKTRSKEDVKQVFTDFVAGNTNIIRSYLRKLEEIRKVLESSEFFRTHEVIGSSLLFIHDHKERAEVWLIDFGKTTALPDGQMLDHRVPWQEGNREDGYLWGLDNLLKLLGSLLEL</sequence>
<feature type="compositionally biased region" description="Basic and acidic residues" evidence="8">
    <location>
        <begin position="124"/>
        <end position="140"/>
    </location>
</feature>
<name>A0A0N8JXC2_SCLFO</name>
<keyword evidence="2 7" id="KW-0808">Transferase</keyword>
<feature type="compositionally biased region" description="Low complexity" evidence="8">
    <location>
        <begin position="203"/>
        <end position="217"/>
    </location>
</feature>
<dbReference type="Pfam" id="PF03770">
    <property type="entry name" value="IPK"/>
    <property type="match status" value="1"/>
</dbReference>